<accession>A0A2W5SS74</accession>
<reference evidence="2 3" key="1">
    <citation type="submission" date="2017-08" db="EMBL/GenBank/DDBJ databases">
        <title>Infants hospitalized years apart are colonized by the same room-sourced microbial strains.</title>
        <authorList>
            <person name="Brooks B."/>
            <person name="Olm M.R."/>
            <person name="Firek B.A."/>
            <person name="Baker R."/>
            <person name="Thomas B.C."/>
            <person name="Morowitz M.J."/>
            <person name="Banfield J.F."/>
        </authorList>
    </citation>
    <scope>NUCLEOTIDE SEQUENCE [LARGE SCALE GENOMIC DNA]</scope>
    <source>
        <strain evidence="2">S2_005_001_R2_27</strain>
    </source>
</reference>
<gene>
    <name evidence="2" type="ORF">DI549_11565</name>
</gene>
<comment type="caution">
    <text evidence="2">The sequence shown here is derived from an EMBL/GenBank/DDBJ whole genome shotgun (WGS) entry which is preliminary data.</text>
</comment>
<dbReference type="InterPro" id="IPR005122">
    <property type="entry name" value="Uracil-DNA_glycosylase-like"/>
</dbReference>
<dbReference type="SMART" id="SM00987">
    <property type="entry name" value="UreE_C"/>
    <property type="match status" value="1"/>
</dbReference>
<dbReference type="InterPro" id="IPR036895">
    <property type="entry name" value="Uracil-DNA_glycosylase-like_sf"/>
</dbReference>
<dbReference type="Proteomes" id="UP000248887">
    <property type="component" value="Unassembled WGS sequence"/>
</dbReference>
<dbReference type="InterPro" id="IPR047124">
    <property type="entry name" value="HI_0220.2"/>
</dbReference>
<evidence type="ECO:0000259" key="1">
    <source>
        <dbReference type="SMART" id="SM00986"/>
    </source>
</evidence>
<organism evidence="2 3">
    <name type="scientific">Ancylobacter novellus</name>
    <name type="common">Thiobacillus novellus</name>
    <dbReference type="NCBI Taxonomy" id="921"/>
    <lineage>
        <taxon>Bacteria</taxon>
        <taxon>Pseudomonadati</taxon>
        <taxon>Pseudomonadota</taxon>
        <taxon>Alphaproteobacteria</taxon>
        <taxon>Hyphomicrobiales</taxon>
        <taxon>Xanthobacteraceae</taxon>
        <taxon>Ancylobacter</taxon>
    </lineage>
</organism>
<dbReference type="CDD" id="cd10033">
    <property type="entry name" value="UDG_like"/>
    <property type="match status" value="1"/>
</dbReference>
<proteinExistence type="predicted"/>
<dbReference type="Gene3D" id="3.40.470.10">
    <property type="entry name" value="Uracil-DNA glycosylase-like domain"/>
    <property type="match status" value="1"/>
</dbReference>
<evidence type="ECO:0000313" key="2">
    <source>
        <dbReference type="EMBL" id="PZQ82393.1"/>
    </source>
</evidence>
<sequence length="225" mass="25159">MASPSETLDDVLAAIRACRVCVEHPLGRPLPHEPRPVLHMGTRARILIAGQAPGTKVHGSGLSFNDRSGDRLRDWLGVDRETFYDGDSIAVAAMGFCFPGQDAKGGDLPPRRECARLWHDRLFAARPPFDLVVAVGATSQAYHLKRLGLERFATGGLTERVMRWREIWAASNQTRVLPLPHPSWRNTGWLKRHPWFEAELLPVLRQEVARIVGSAREGREPREPA</sequence>
<feature type="domain" description="Uracil-DNA glycosylase-like" evidence="1">
    <location>
        <begin position="37"/>
        <end position="205"/>
    </location>
</feature>
<dbReference type="PANTHER" id="PTHR42160">
    <property type="entry name" value="URACIL-DNA GLYCOSYLASE SUPERFAMILY PROTEIN"/>
    <property type="match status" value="1"/>
</dbReference>
<dbReference type="SMART" id="SM00986">
    <property type="entry name" value="UDG"/>
    <property type="match status" value="1"/>
</dbReference>
<dbReference type="AlphaFoldDB" id="A0A2W5SS74"/>
<dbReference type="Pfam" id="PF03167">
    <property type="entry name" value="UDG"/>
    <property type="match status" value="1"/>
</dbReference>
<dbReference type="EMBL" id="QFQD01000032">
    <property type="protein sequence ID" value="PZQ82393.1"/>
    <property type="molecule type" value="Genomic_DNA"/>
</dbReference>
<protein>
    <submittedName>
        <fullName evidence="2">Uracil-DNA glycosylase</fullName>
    </submittedName>
</protein>
<name>A0A2W5SS74_ANCNO</name>
<dbReference type="PANTHER" id="PTHR42160:SF1">
    <property type="entry name" value="URACIL-DNA GLYCOSYLASE SUPERFAMILY PROTEIN"/>
    <property type="match status" value="1"/>
</dbReference>
<dbReference type="SUPFAM" id="SSF52141">
    <property type="entry name" value="Uracil-DNA glycosylase-like"/>
    <property type="match status" value="1"/>
</dbReference>
<evidence type="ECO:0000313" key="3">
    <source>
        <dbReference type="Proteomes" id="UP000248887"/>
    </source>
</evidence>